<feature type="transmembrane region" description="Helical" evidence="11">
    <location>
        <begin position="244"/>
        <end position="269"/>
    </location>
</feature>
<feature type="transmembrane region" description="Helical" evidence="11">
    <location>
        <begin position="7"/>
        <end position="25"/>
    </location>
</feature>
<dbReference type="SMART" id="SM00382">
    <property type="entry name" value="AAA"/>
    <property type="match status" value="2"/>
</dbReference>
<dbReference type="InterPro" id="IPR027417">
    <property type="entry name" value="P-loop_NTPase"/>
</dbReference>
<keyword evidence="3" id="KW-0813">Transport</keyword>
<name>A0A2T0XQE0_9BURK</name>
<dbReference type="Pfam" id="PF00005">
    <property type="entry name" value="ABC_tran"/>
    <property type="match status" value="2"/>
</dbReference>
<dbReference type="Gene3D" id="3.40.50.300">
    <property type="entry name" value="P-loop containing nucleotide triphosphate hydrolases"/>
    <property type="match status" value="2"/>
</dbReference>
<keyword evidence="4" id="KW-1003">Cell membrane</keyword>
<dbReference type="EMBL" id="PVTV01000002">
    <property type="protein sequence ID" value="PRZ01146.1"/>
    <property type="molecule type" value="Genomic_DNA"/>
</dbReference>
<dbReference type="GO" id="GO:0005886">
    <property type="term" value="C:plasma membrane"/>
    <property type="evidence" value="ECO:0007669"/>
    <property type="project" value="UniProtKB-SubCell"/>
</dbReference>
<feature type="transmembrane region" description="Helical" evidence="11">
    <location>
        <begin position="198"/>
        <end position="224"/>
    </location>
</feature>
<keyword evidence="6" id="KW-0547">Nucleotide-binding</keyword>
<evidence type="ECO:0000313" key="14">
    <source>
        <dbReference type="Proteomes" id="UP000238308"/>
    </source>
</evidence>
<dbReference type="InterPro" id="IPR001851">
    <property type="entry name" value="ABC_transp_permease"/>
</dbReference>
<feature type="domain" description="ABC transporter" evidence="12">
    <location>
        <begin position="592"/>
        <end position="826"/>
    </location>
</feature>
<dbReference type="InterPro" id="IPR032823">
    <property type="entry name" value="BCA_ABC_TP_C"/>
</dbReference>
<dbReference type="GO" id="GO:0015658">
    <property type="term" value="F:branched-chain amino acid transmembrane transporter activity"/>
    <property type="evidence" value="ECO:0007669"/>
    <property type="project" value="InterPro"/>
</dbReference>
<proteinExistence type="inferred from homology"/>
<feature type="domain" description="ABC transporter" evidence="12">
    <location>
        <begin position="331"/>
        <end position="574"/>
    </location>
</feature>
<dbReference type="Proteomes" id="UP000238308">
    <property type="component" value="Unassembled WGS sequence"/>
</dbReference>
<feature type="transmembrane region" description="Helical" evidence="11">
    <location>
        <begin position="57"/>
        <end position="76"/>
    </location>
</feature>
<dbReference type="GO" id="GO:0015807">
    <property type="term" value="P:L-amino acid transport"/>
    <property type="evidence" value="ECO:0007669"/>
    <property type="project" value="TreeGrafter"/>
</dbReference>
<dbReference type="RefSeq" id="WP_106226104.1">
    <property type="nucleotide sequence ID" value="NZ_PVTV01000002.1"/>
</dbReference>
<dbReference type="Pfam" id="PF12399">
    <property type="entry name" value="BCA_ABC_TP_C"/>
    <property type="match status" value="1"/>
</dbReference>
<dbReference type="CDD" id="cd03219">
    <property type="entry name" value="ABC_Mj1267_LivG_branched"/>
    <property type="match status" value="1"/>
</dbReference>
<dbReference type="GO" id="GO:0016887">
    <property type="term" value="F:ATP hydrolysis activity"/>
    <property type="evidence" value="ECO:0007669"/>
    <property type="project" value="InterPro"/>
</dbReference>
<dbReference type="PROSITE" id="PS50893">
    <property type="entry name" value="ABC_TRANSPORTER_2"/>
    <property type="match status" value="2"/>
</dbReference>
<evidence type="ECO:0000256" key="10">
    <source>
        <dbReference type="ARBA" id="ARBA00023136"/>
    </source>
</evidence>
<evidence type="ECO:0000259" key="12">
    <source>
        <dbReference type="PROSITE" id="PS50893"/>
    </source>
</evidence>
<organism evidence="13 14">
    <name type="scientific">Jezberella montanilacus</name>
    <dbReference type="NCBI Taxonomy" id="323426"/>
    <lineage>
        <taxon>Bacteria</taxon>
        <taxon>Pseudomonadati</taxon>
        <taxon>Pseudomonadota</taxon>
        <taxon>Betaproteobacteria</taxon>
        <taxon>Burkholderiales</taxon>
        <taxon>Alcaligenaceae</taxon>
        <taxon>Jezberella</taxon>
    </lineage>
</organism>
<dbReference type="Pfam" id="PF02653">
    <property type="entry name" value="BPD_transp_2"/>
    <property type="match status" value="1"/>
</dbReference>
<feature type="transmembrane region" description="Helical" evidence="11">
    <location>
        <begin position="82"/>
        <end position="102"/>
    </location>
</feature>
<evidence type="ECO:0000256" key="7">
    <source>
        <dbReference type="ARBA" id="ARBA00022840"/>
    </source>
</evidence>
<evidence type="ECO:0000256" key="8">
    <source>
        <dbReference type="ARBA" id="ARBA00022970"/>
    </source>
</evidence>
<dbReference type="CDD" id="cd03224">
    <property type="entry name" value="ABC_TM1139_LivF_branched"/>
    <property type="match status" value="1"/>
</dbReference>
<evidence type="ECO:0000256" key="11">
    <source>
        <dbReference type="SAM" id="Phobius"/>
    </source>
</evidence>
<dbReference type="SUPFAM" id="SSF52540">
    <property type="entry name" value="P-loop containing nucleoside triphosphate hydrolases"/>
    <property type="match status" value="2"/>
</dbReference>
<feature type="transmembrane region" description="Helical" evidence="11">
    <location>
        <begin position="281"/>
        <end position="307"/>
    </location>
</feature>
<evidence type="ECO:0000313" key="13">
    <source>
        <dbReference type="EMBL" id="PRZ01146.1"/>
    </source>
</evidence>
<keyword evidence="7" id="KW-0067">ATP-binding</keyword>
<protein>
    <submittedName>
        <fullName evidence="13">ABC-type branched-subunit amino acid transport system ATPase component</fullName>
    </submittedName>
</protein>
<evidence type="ECO:0000256" key="4">
    <source>
        <dbReference type="ARBA" id="ARBA00022475"/>
    </source>
</evidence>
<feature type="transmembrane region" description="Helical" evidence="11">
    <location>
        <begin position="109"/>
        <end position="128"/>
    </location>
</feature>
<dbReference type="OrthoDB" id="5290247at2"/>
<feature type="transmembrane region" description="Helical" evidence="11">
    <location>
        <begin position="31"/>
        <end position="50"/>
    </location>
</feature>
<dbReference type="GO" id="GO:0005524">
    <property type="term" value="F:ATP binding"/>
    <property type="evidence" value="ECO:0007669"/>
    <property type="project" value="UniProtKB-KW"/>
</dbReference>
<comment type="subcellular location">
    <subcellularLocation>
        <location evidence="1">Cell membrane</location>
        <topology evidence="1">Multi-pass membrane protein</topology>
    </subcellularLocation>
</comment>
<dbReference type="CDD" id="cd06581">
    <property type="entry name" value="TM_PBP1_LivM_like"/>
    <property type="match status" value="1"/>
</dbReference>
<evidence type="ECO:0000256" key="3">
    <source>
        <dbReference type="ARBA" id="ARBA00022448"/>
    </source>
</evidence>
<dbReference type="InterPro" id="IPR052156">
    <property type="entry name" value="BCAA_Transport_ATP-bd_LivF"/>
</dbReference>
<evidence type="ECO:0000256" key="5">
    <source>
        <dbReference type="ARBA" id="ARBA00022692"/>
    </source>
</evidence>
<dbReference type="InterPro" id="IPR017871">
    <property type="entry name" value="ABC_transporter-like_CS"/>
</dbReference>
<sequence length="827" mass="87429">MNARTTDWTVALVWILSGSAILFFANEYYALVIGSIACMAIVGIGLNILMGLAGQTSLGHAAFYAIGAYTTTIATMNLGLPYIVALALSAIVTGTAGALLSLPALRVKGPYLAMVTIAFGYFVEQGIADWKSVTGGWNGIMNIPHPHAFGYELNTAQLACVVVVIAGLLVPAFSAFAQSRWGIVMRATRDAEIASSSLGANLMAVRAIAFGLSAALTGTAGAFFASLNGFISPESFPFFQSLTFLLMVMIGGIGYAAGPLAGALLVVLLPETLSGLAEYRLMFFGGLLLAVLLIVPNGIAGTLTSLVQSRKKILSPRTNINSVATVRHWFMRPEPLSLTVSQLGIAFGGNQALDNVSITAEGGRVTSLIGPNGAGKTTLLNLVTGFYNPSQGSFKLGSRDLTGLRDFQIGRSAVSRTFQTSQLFNDMTVLENIYFGMLRGRLINSKLPEEAWAICSGLLDFVGFKGDATGLAGALPHVDRRLVEVARALASQPAVLLLDEPAAGLSAEDKAQLTETLLAIASAGIGVFIIEHDMKLVMRISDRIHVLDGGRLLASGSPEEIKNNPQVKLAYLGESRATFASRIDPLDKTKLTRPQDILVIRGLCANYGATDVLSNVALDVRQGQTVSVLGANGAGKSTLMRVISGLHQKFKGSIAFDGQDISHLPAHKVASLGLVMVPEGRQVFTELSVQDNILLGAHTRGGLTAQQLETLYAMFPKLKAIHTRRAGLLSGGEQQMLAIARGLASSPLMMMLDEPSLGLAPAIVDDLFVRLAALRDQGLTLLLVDQMADLALTLSHQSNLLDMGQIIFTGTSDALLESGLLDRAYLG</sequence>
<evidence type="ECO:0000256" key="1">
    <source>
        <dbReference type="ARBA" id="ARBA00004651"/>
    </source>
</evidence>
<keyword evidence="8" id="KW-0029">Amino-acid transport</keyword>
<keyword evidence="14" id="KW-1185">Reference proteome</keyword>
<accession>A0A2T0XQE0</accession>
<dbReference type="InterPro" id="IPR043428">
    <property type="entry name" value="LivM-like"/>
</dbReference>
<dbReference type="InterPro" id="IPR003593">
    <property type="entry name" value="AAA+_ATPase"/>
</dbReference>
<gene>
    <name evidence="13" type="ORF">BCM14_0167</name>
</gene>
<dbReference type="PROSITE" id="PS00211">
    <property type="entry name" value="ABC_TRANSPORTER_1"/>
    <property type="match status" value="1"/>
</dbReference>
<keyword evidence="9 11" id="KW-1133">Transmembrane helix</keyword>
<comment type="similarity">
    <text evidence="2">Belongs to the ABC transporter superfamily.</text>
</comment>
<dbReference type="InterPro" id="IPR003439">
    <property type="entry name" value="ABC_transporter-like_ATP-bd"/>
</dbReference>
<evidence type="ECO:0000256" key="2">
    <source>
        <dbReference type="ARBA" id="ARBA00005417"/>
    </source>
</evidence>
<keyword evidence="10 11" id="KW-0472">Membrane</keyword>
<evidence type="ECO:0000256" key="9">
    <source>
        <dbReference type="ARBA" id="ARBA00022989"/>
    </source>
</evidence>
<feature type="transmembrane region" description="Helical" evidence="11">
    <location>
        <begin position="156"/>
        <end position="177"/>
    </location>
</feature>
<dbReference type="AlphaFoldDB" id="A0A2T0XQE0"/>
<keyword evidence="5 11" id="KW-0812">Transmembrane</keyword>
<dbReference type="PANTHER" id="PTHR43820">
    <property type="entry name" value="HIGH-AFFINITY BRANCHED-CHAIN AMINO ACID TRANSPORT ATP-BINDING PROTEIN LIVF"/>
    <property type="match status" value="1"/>
</dbReference>
<dbReference type="PANTHER" id="PTHR43820:SF4">
    <property type="entry name" value="HIGH-AFFINITY BRANCHED-CHAIN AMINO ACID TRANSPORT ATP-BINDING PROTEIN LIVF"/>
    <property type="match status" value="1"/>
</dbReference>
<evidence type="ECO:0000256" key="6">
    <source>
        <dbReference type="ARBA" id="ARBA00022741"/>
    </source>
</evidence>
<comment type="caution">
    <text evidence="13">The sequence shown here is derived from an EMBL/GenBank/DDBJ whole genome shotgun (WGS) entry which is preliminary data.</text>
</comment>
<reference evidence="13 14" key="1">
    <citation type="submission" date="2018-03" db="EMBL/GenBank/DDBJ databases">
        <title>Genomic Encyclopedia of Type Strains, Phase III (KMG-III): the genomes of soil and plant-associated and newly described type strains.</title>
        <authorList>
            <person name="Whitman W."/>
        </authorList>
    </citation>
    <scope>NUCLEOTIDE SEQUENCE [LARGE SCALE GENOMIC DNA]</scope>
    <source>
        <strain evidence="13 14">MWH-P2sevCIIIb</strain>
    </source>
</reference>